<dbReference type="SMART" id="SM00717">
    <property type="entry name" value="SANT"/>
    <property type="match status" value="1"/>
</dbReference>
<dbReference type="Gene3D" id="1.10.10.60">
    <property type="entry name" value="Homeodomain-like"/>
    <property type="match status" value="1"/>
</dbReference>
<accession>A0ABQ4XRR3</accession>
<keyword evidence="3" id="KW-0805">Transcription regulation</keyword>
<evidence type="ECO:0000256" key="4">
    <source>
        <dbReference type="ARBA" id="ARBA00023163"/>
    </source>
</evidence>
<evidence type="ECO:0000256" key="6">
    <source>
        <dbReference type="SAM" id="MobiDB-lite"/>
    </source>
</evidence>
<name>A0ABQ4XRR3_9ASTR</name>
<dbReference type="CDD" id="cd11658">
    <property type="entry name" value="SANT_DMAP1_like"/>
    <property type="match status" value="1"/>
</dbReference>
<dbReference type="Pfam" id="PF16282">
    <property type="entry name" value="SANT_DAMP1_like"/>
    <property type="match status" value="1"/>
</dbReference>
<feature type="region of interest" description="Disordered" evidence="6">
    <location>
        <begin position="1"/>
        <end position="36"/>
    </location>
</feature>
<dbReference type="InterPro" id="IPR001005">
    <property type="entry name" value="SANT/Myb"/>
</dbReference>
<dbReference type="InterPro" id="IPR032563">
    <property type="entry name" value="DAMP1_SANT-like"/>
</dbReference>
<keyword evidence="4" id="KW-0804">Transcription</keyword>
<organism evidence="8 9">
    <name type="scientific">Tanacetum coccineum</name>
    <dbReference type="NCBI Taxonomy" id="301880"/>
    <lineage>
        <taxon>Eukaryota</taxon>
        <taxon>Viridiplantae</taxon>
        <taxon>Streptophyta</taxon>
        <taxon>Embryophyta</taxon>
        <taxon>Tracheophyta</taxon>
        <taxon>Spermatophyta</taxon>
        <taxon>Magnoliopsida</taxon>
        <taxon>eudicotyledons</taxon>
        <taxon>Gunneridae</taxon>
        <taxon>Pentapetalae</taxon>
        <taxon>asterids</taxon>
        <taxon>campanulids</taxon>
        <taxon>Asterales</taxon>
        <taxon>Asteraceae</taxon>
        <taxon>Asteroideae</taxon>
        <taxon>Anthemideae</taxon>
        <taxon>Anthemidinae</taxon>
        <taxon>Tanacetum</taxon>
    </lineage>
</organism>
<evidence type="ECO:0000313" key="8">
    <source>
        <dbReference type="EMBL" id="GJS68083.1"/>
    </source>
</evidence>
<dbReference type="PANTHER" id="PTHR12855">
    <property type="entry name" value="DNA METHYLTRANSFERASE 1-ASSOCIATED PROTEIN 1 FAMILY MEMBER"/>
    <property type="match status" value="1"/>
</dbReference>
<gene>
    <name evidence="8" type="ORF">Tco_0682648</name>
</gene>
<evidence type="ECO:0000256" key="5">
    <source>
        <dbReference type="ARBA" id="ARBA00023242"/>
    </source>
</evidence>
<reference evidence="8" key="1">
    <citation type="journal article" date="2022" name="Int. J. Mol. Sci.">
        <title>Draft Genome of Tanacetum Coccineum: Genomic Comparison of Closely Related Tanacetum-Family Plants.</title>
        <authorList>
            <person name="Yamashiro T."/>
            <person name="Shiraishi A."/>
            <person name="Nakayama K."/>
            <person name="Satake H."/>
        </authorList>
    </citation>
    <scope>NUCLEOTIDE SEQUENCE</scope>
</reference>
<feature type="compositionally biased region" description="Basic and acidic residues" evidence="6">
    <location>
        <begin position="19"/>
        <end position="36"/>
    </location>
</feature>
<evidence type="ECO:0000313" key="9">
    <source>
        <dbReference type="Proteomes" id="UP001151760"/>
    </source>
</evidence>
<keyword evidence="2" id="KW-0156">Chromatin regulator</keyword>
<evidence type="ECO:0000256" key="3">
    <source>
        <dbReference type="ARBA" id="ARBA00023015"/>
    </source>
</evidence>
<dbReference type="EMBL" id="BQNB010009764">
    <property type="protein sequence ID" value="GJS68083.1"/>
    <property type="molecule type" value="Genomic_DNA"/>
</dbReference>
<comment type="caution">
    <text evidence="8">The sequence shown here is derived from an EMBL/GenBank/DDBJ whole genome shotgun (WGS) entry which is preliminary data.</text>
</comment>
<sequence>MDAKDILGIPKSNSSSIPVEKKSKPPKESQRKPDGISREVYALTGGVAPLMPSVDVNNIHPKKRLQPPPNNEKITWEWLSFTNSARKDNLELYHWVRVVNGTPPTGDYSFAKYNKSVDVIKYTDEEYEKHLTDLTWTREETDQLFDLCERFDLRFVVIADRFPTPRTVEELKNRYYSVSRTILIARAPTPADVSGHPLFKEPYNISHEVDRKRALSMVLSQTKHQERKDAEILAESKKIMQSRMAAAKAKLAATLNASPERMEKTSAPVDIASPSNMQGIIIKRVYMA</sequence>
<dbReference type="SUPFAM" id="SSF46689">
    <property type="entry name" value="Homeodomain-like"/>
    <property type="match status" value="1"/>
</dbReference>
<keyword evidence="9" id="KW-1185">Reference proteome</keyword>
<dbReference type="InterPro" id="IPR027109">
    <property type="entry name" value="Swc4/Dmap1"/>
</dbReference>
<dbReference type="Proteomes" id="UP001151760">
    <property type="component" value="Unassembled WGS sequence"/>
</dbReference>
<dbReference type="PANTHER" id="PTHR12855:SF10">
    <property type="entry name" value="DNA METHYLTRANSFERASE 1-ASSOCIATED PROTEIN 1"/>
    <property type="match status" value="1"/>
</dbReference>
<evidence type="ECO:0000256" key="1">
    <source>
        <dbReference type="ARBA" id="ARBA00004123"/>
    </source>
</evidence>
<dbReference type="InterPro" id="IPR009057">
    <property type="entry name" value="Homeodomain-like_sf"/>
</dbReference>
<evidence type="ECO:0000259" key="7">
    <source>
        <dbReference type="SMART" id="SM00717"/>
    </source>
</evidence>
<reference evidence="8" key="2">
    <citation type="submission" date="2022-01" db="EMBL/GenBank/DDBJ databases">
        <authorList>
            <person name="Yamashiro T."/>
            <person name="Shiraishi A."/>
            <person name="Satake H."/>
            <person name="Nakayama K."/>
        </authorList>
    </citation>
    <scope>NUCLEOTIDE SEQUENCE</scope>
</reference>
<protein>
    <submittedName>
        <fullName evidence="8">SWR1-complex protein 4 isoform X1</fullName>
    </submittedName>
</protein>
<comment type="subcellular location">
    <subcellularLocation>
        <location evidence="1">Nucleus</location>
    </subcellularLocation>
</comment>
<evidence type="ECO:0000256" key="2">
    <source>
        <dbReference type="ARBA" id="ARBA00022853"/>
    </source>
</evidence>
<proteinExistence type="predicted"/>
<keyword evidence="5" id="KW-0539">Nucleus</keyword>
<feature type="domain" description="Myb-like" evidence="7">
    <location>
        <begin position="132"/>
        <end position="181"/>
    </location>
</feature>